<feature type="non-terminal residue" evidence="1">
    <location>
        <position position="72"/>
    </location>
</feature>
<dbReference type="Proteomes" id="UP001381693">
    <property type="component" value="Unassembled WGS sequence"/>
</dbReference>
<evidence type="ECO:0000313" key="2">
    <source>
        <dbReference type="Proteomes" id="UP001381693"/>
    </source>
</evidence>
<feature type="non-terminal residue" evidence="1">
    <location>
        <position position="1"/>
    </location>
</feature>
<dbReference type="EMBL" id="JAXCGZ010008118">
    <property type="protein sequence ID" value="KAK7077942.1"/>
    <property type="molecule type" value="Genomic_DNA"/>
</dbReference>
<sequence length="72" mass="7875">PRLSVEQAKVIIGFEDMVKMGVSIVNTHGKTTVTVNESEIVARSARASVSACVLPEKNDDYIVTLREEIIES</sequence>
<reference evidence="1 2" key="1">
    <citation type="submission" date="2023-11" db="EMBL/GenBank/DDBJ databases">
        <title>Halocaridina rubra genome assembly.</title>
        <authorList>
            <person name="Smith C."/>
        </authorList>
    </citation>
    <scope>NUCLEOTIDE SEQUENCE [LARGE SCALE GENOMIC DNA]</scope>
    <source>
        <strain evidence="1">EP-1</strain>
        <tissue evidence="1">Whole</tissue>
    </source>
</reference>
<keyword evidence="2" id="KW-1185">Reference proteome</keyword>
<organism evidence="1 2">
    <name type="scientific">Halocaridina rubra</name>
    <name type="common">Hawaiian red shrimp</name>
    <dbReference type="NCBI Taxonomy" id="373956"/>
    <lineage>
        <taxon>Eukaryota</taxon>
        <taxon>Metazoa</taxon>
        <taxon>Ecdysozoa</taxon>
        <taxon>Arthropoda</taxon>
        <taxon>Crustacea</taxon>
        <taxon>Multicrustacea</taxon>
        <taxon>Malacostraca</taxon>
        <taxon>Eumalacostraca</taxon>
        <taxon>Eucarida</taxon>
        <taxon>Decapoda</taxon>
        <taxon>Pleocyemata</taxon>
        <taxon>Caridea</taxon>
        <taxon>Atyoidea</taxon>
        <taxon>Atyidae</taxon>
        <taxon>Halocaridina</taxon>
    </lineage>
</organism>
<name>A0AAN8X7F0_HALRR</name>
<accession>A0AAN8X7F0</accession>
<evidence type="ECO:0000313" key="1">
    <source>
        <dbReference type="EMBL" id="KAK7077942.1"/>
    </source>
</evidence>
<dbReference type="AlphaFoldDB" id="A0AAN8X7F0"/>
<comment type="caution">
    <text evidence="1">The sequence shown here is derived from an EMBL/GenBank/DDBJ whole genome shotgun (WGS) entry which is preliminary data.</text>
</comment>
<protein>
    <submittedName>
        <fullName evidence="1">Uncharacterized protein</fullName>
    </submittedName>
</protein>
<proteinExistence type="predicted"/>
<gene>
    <name evidence="1" type="ORF">SK128_010610</name>
</gene>